<dbReference type="STRING" id="272627.CCC_03142"/>
<dbReference type="Pfam" id="PF02515">
    <property type="entry name" value="CoA_transf_3"/>
    <property type="match status" value="1"/>
</dbReference>
<dbReference type="Proteomes" id="UP000031971">
    <property type="component" value="Unassembled WGS sequence"/>
</dbReference>
<protein>
    <submittedName>
        <fullName evidence="1">Alpha-methylacyl-CoA racemase</fullName>
    </submittedName>
</protein>
<dbReference type="GO" id="GO:0003824">
    <property type="term" value="F:catalytic activity"/>
    <property type="evidence" value="ECO:0007669"/>
    <property type="project" value="InterPro"/>
</dbReference>
<evidence type="ECO:0000313" key="1">
    <source>
        <dbReference type="EMBL" id="KIM00540.1"/>
    </source>
</evidence>
<proteinExistence type="predicted"/>
<name>A0A0C2YL84_PARME</name>
<dbReference type="InterPro" id="IPR044855">
    <property type="entry name" value="CoA-Trfase_III_dom3_sf"/>
</dbReference>
<keyword evidence="2" id="KW-1185">Reference proteome</keyword>
<dbReference type="InterPro" id="IPR003673">
    <property type="entry name" value="CoA-Trfase_fam_III"/>
</dbReference>
<dbReference type="InterPro" id="IPR023606">
    <property type="entry name" value="CoA-Trfase_III_dom_1_sf"/>
</dbReference>
<dbReference type="SUPFAM" id="SSF89796">
    <property type="entry name" value="CoA-transferase family III (CaiB/BaiF)"/>
    <property type="match status" value="1"/>
</dbReference>
<dbReference type="Gene3D" id="3.40.50.10540">
    <property type="entry name" value="Crotonobetainyl-coa:carnitine coa-transferase, domain 1"/>
    <property type="match status" value="1"/>
</dbReference>
<evidence type="ECO:0000313" key="2">
    <source>
        <dbReference type="Proteomes" id="UP000031971"/>
    </source>
</evidence>
<dbReference type="AlphaFoldDB" id="A0A0C2YL84"/>
<gene>
    <name evidence="1" type="ORF">CCC_03142</name>
</gene>
<dbReference type="PANTHER" id="PTHR48228:SF5">
    <property type="entry name" value="ALPHA-METHYLACYL-COA RACEMASE"/>
    <property type="match status" value="1"/>
</dbReference>
<dbReference type="EMBL" id="JXSL01000009">
    <property type="protein sequence ID" value="KIM00540.1"/>
    <property type="molecule type" value="Genomic_DNA"/>
</dbReference>
<dbReference type="InterPro" id="IPR050509">
    <property type="entry name" value="CoA-transferase_III"/>
</dbReference>
<accession>A0A0C2YL84</accession>
<reference evidence="1 2" key="1">
    <citation type="submission" date="2015-01" db="EMBL/GenBank/DDBJ databases">
        <title>Genome Sequence of Magnetospirillum magnetotacticum Strain MS-1.</title>
        <authorList>
            <person name="Marinov G.K."/>
            <person name="Smalley M.D."/>
            <person name="DeSalvo G."/>
        </authorList>
    </citation>
    <scope>NUCLEOTIDE SEQUENCE [LARGE SCALE GENOMIC DNA]</scope>
    <source>
        <strain evidence="1 2">MS-1</strain>
    </source>
</reference>
<sequence length="359" mass="38832">MLGLRVIDFSTLLPGPLASLVLAESGADVLKVERPGMGDESRHMSEALFAMLNRGKRSIALDLNTPKGRDAALSLIRDADVLIEQFRPGVMTRLGLGWEDLRQINPRLIYCSITGYGQTGPLASVAGHDLNYQAEAGLLDSCHGLPHVLVADIMGGAYPAVLNILLALARRDRDGRGCHLDVAMADNVFPAMILDLAERGGAGASQVNRDFFMGASPRYRLYTTRDGRRMAVGAVEGRFWARLCELVDLPEALRDDRRDPKATADALAQRLASRDAAQWDAVFAGHDVCCNQVKTPEEAFASPHFAGRGVFSHSVLAPGRSEAWPALPLPLASSLRDPERIRKAPALGEDQGHGWLGNV</sequence>
<dbReference type="PANTHER" id="PTHR48228">
    <property type="entry name" value="SUCCINYL-COA--D-CITRAMALATE COA-TRANSFERASE"/>
    <property type="match status" value="1"/>
</dbReference>
<dbReference type="Gene3D" id="3.30.1540.10">
    <property type="entry name" value="formyl-coa transferase, domain 3"/>
    <property type="match status" value="1"/>
</dbReference>
<organism evidence="1 2">
    <name type="scientific">Paramagnetospirillum magnetotacticum MS-1</name>
    <dbReference type="NCBI Taxonomy" id="272627"/>
    <lineage>
        <taxon>Bacteria</taxon>
        <taxon>Pseudomonadati</taxon>
        <taxon>Pseudomonadota</taxon>
        <taxon>Alphaproteobacteria</taxon>
        <taxon>Rhodospirillales</taxon>
        <taxon>Magnetospirillaceae</taxon>
        <taxon>Paramagnetospirillum</taxon>
    </lineage>
</organism>
<comment type="caution">
    <text evidence="1">The sequence shown here is derived from an EMBL/GenBank/DDBJ whole genome shotgun (WGS) entry which is preliminary data.</text>
</comment>